<accession>A0A4Q1KN18</accession>
<dbReference type="AlphaFoldDB" id="A0A4Q1KN18"/>
<reference evidence="3" key="1">
    <citation type="submission" date="2019-01" db="EMBL/GenBank/DDBJ databases">
        <title>Cytophagaceae bacterium strain CAR-16.</title>
        <authorList>
            <person name="Chen W.-M."/>
        </authorList>
    </citation>
    <scope>NUCLEOTIDE SEQUENCE [LARGE SCALE GENOMIC DNA]</scope>
    <source>
        <strain evidence="3">ICH-30</strain>
    </source>
</reference>
<sequence length="215" mass="25586">MITLPLAFIFYLSLKEVFTSILIYIAITLILVIWSYLEEYYGYKRHCNIVESDAFRKLIQKGFSIERENDFVGINGVYKNYLFDIYYDWLTITNTRNSKAIVLNIYFDPPKFVNGDTNHKLLEDISKRNITSTWSFKPYNFRWREGNLMMNNPVGIRNPNYDFIVKRMDIVIDILKKENLQPVEKSIVLKRREIIKHALVPEIVVYFNETDINND</sequence>
<organism evidence="2 3">
    <name type="scientific">Flavobacterium piscinae</name>
    <dbReference type="NCBI Taxonomy" id="2506424"/>
    <lineage>
        <taxon>Bacteria</taxon>
        <taxon>Pseudomonadati</taxon>
        <taxon>Bacteroidota</taxon>
        <taxon>Flavobacteriia</taxon>
        <taxon>Flavobacteriales</taxon>
        <taxon>Flavobacteriaceae</taxon>
        <taxon>Flavobacterium</taxon>
    </lineage>
</organism>
<keyword evidence="1" id="KW-0812">Transmembrane</keyword>
<proteinExistence type="predicted"/>
<evidence type="ECO:0000313" key="2">
    <source>
        <dbReference type="EMBL" id="RXR31328.1"/>
    </source>
</evidence>
<keyword evidence="3" id="KW-1185">Reference proteome</keyword>
<gene>
    <name evidence="2" type="ORF">EQG68_10625</name>
</gene>
<dbReference type="Proteomes" id="UP000289734">
    <property type="component" value="Unassembled WGS sequence"/>
</dbReference>
<evidence type="ECO:0000256" key="1">
    <source>
        <dbReference type="SAM" id="Phobius"/>
    </source>
</evidence>
<protein>
    <submittedName>
        <fullName evidence="2">Uncharacterized protein</fullName>
    </submittedName>
</protein>
<keyword evidence="1" id="KW-1133">Transmembrane helix</keyword>
<feature type="transmembrane region" description="Helical" evidence="1">
    <location>
        <begin position="17"/>
        <end position="37"/>
    </location>
</feature>
<dbReference type="OrthoDB" id="1494154at2"/>
<dbReference type="EMBL" id="SBKQ01000010">
    <property type="protein sequence ID" value="RXR31328.1"/>
    <property type="molecule type" value="Genomic_DNA"/>
</dbReference>
<name>A0A4Q1KN18_9FLAO</name>
<comment type="caution">
    <text evidence="2">The sequence shown here is derived from an EMBL/GenBank/DDBJ whole genome shotgun (WGS) entry which is preliminary data.</text>
</comment>
<dbReference type="RefSeq" id="WP_129464866.1">
    <property type="nucleotide sequence ID" value="NZ_SBKQ01000010.1"/>
</dbReference>
<evidence type="ECO:0000313" key="3">
    <source>
        <dbReference type="Proteomes" id="UP000289734"/>
    </source>
</evidence>
<keyword evidence="1" id="KW-0472">Membrane</keyword>